<comment type="caution">
    <text evidence="3">The sequence shown here is derived from an EMBL/GenBank/DDBJ whole genome shotgun (WGS) entry which is preliminary data.</text>
</comment>
<keyword evidence="2" id="KW-0732">Signal</keyword>
<keyword evidence="1" id="KW-0472">Membrane</keyword>
<evidence type="ECO:0000313" key="3">
    <source>
        <dbReference type="EMBL" id="KAF5340280.1"/>
    </source>
</evidence>
<name>A0A8H5CEJ3_9AGAR</name>
<evidence type="ECO:0000256" key="1">
    <source>
        <dbReference type="SAM" id="Phobius"/>
    </source>
</evidence>
<dbReference type="OrthoDB" id="10547193at2759"/>
<protein>
    <submittedName>
        <fullName evidence="3">Uncharacterized protein</fullName>
    </submittedName>
</protein>
<dbReference type="EMBL" id="JAACJK010000004">
    <property type="protein sequence ID" value="KAF5340280.1"/>
    <property type="molecule type" value="Genomic_DNA"/>
</dbReference>
<evidence type="ECO:0000313" key="4">
    <source>
        <dbReference type="Proteomes" id="UP000541558"/>
    </source>
</evidence>
<dbReference type="Proteomes" id="UP000541558">
    <property type="component" value="Unassembled WGS sequence"/>
</dbReference>
<proteinExistence type="predicted"/>
<dbReference type="AlphaFoldDB" id="A0A8H5CEJ3"/>
<sequence>MFSSNILKFFIAAAALFAVTAAVPIDAATAEVANKIPTLASLDVNADINVNADIDRRCLLGLSGCTVSASATATATPTSPSTIPAILLNLETGTLPILGNIKAILKANQGVGVSLDIDALNGLLGQLNELLEGGLGGLNGSLPLGGALAADIARLLAGLISPILSVILSILSLGGSDVHALDTSLSALIKTLSAIVTAVVASIPVVGPILGGLLGGTILGLLSGLGLDILPLRSALSN</sequence>
<feature type="chain" id="PRO_5034458620" evidence="2">
    <location>
        <begin position="23"/>
        <end position="238"/>
    </location>
</feature>
<keyword evidence="1" id="KW-1133">Transmembrane helix</keyword>
<gene>
    <name evidence="3" type="ORF">D9611_007813</name>
</gene>
<keyword evidence="1" id="KW-0812">Transmembrane</keyword>
<feature type="transmembrane region" description="Helical" evidence="1">
    <location>
        <begin position="152"/>
        <end position="173"/>
    </location>
</feature>
<feature type="signal peptide" evidence="2">
    <location>
        <begin position="1"/>
        <end position="22"/>
    </location>
</feature>
<reference evidence="3 4" key="1">
    <citation type="journal article" date="2020" name="ISME J.">
        <title>Uncovering the hidden diversity of litter-decomposition mechanisms in mushroom-forming fungi.</title>
        <authorList>
            <person name="Floudas D."/>
            <person name="Bentzer J."/>
            <person name="Ahren D."/>
            <person name="Johansson T."/>
            <person name="Persson P."/>
            <person name="Tunlid A."/>
        </authorList>
    </citation>
    <scope>NUCLEOTIDE SEQUENCE [LARGE SCALE GENOMIC DNA]</scope>
    <source>
        <strain evidence="3 4">CBS 175.51</strain>
    </source>
</reference>
<organism evidence="3 4">
    <name type="scientific">Ephemerocybe angulata</name>
    <dbReference type="NCBI Taxonomy" id="980116"/>
    <lineage>
        <taxon>Eukaryota</taxon>
        <taxon>Fungi</taxon>
        <taxon>Dikarya</taxon>
        <taxon>Basidiomycota</taxon>
        <taxon>Agaricomycotina</taxon>
        <taxon>Agaricomycetes</taxon>
        <taxon>Agaricomycetidae</taxon>
        <taxon>Agaricales</taxon>
        <taxon>Agaricineae</taxon>
        <taxon>Psathyrellaceae</taxon>
        <taxon>Ephemerocybe</taxon>
    </lineage>
</organism>
<accession>A0A8H5CEJ3</accession>
<keyword evidence="4" id="KW-1185">Reference proteome</keyword>
<evidence type="ECO:0000256" key="2">
    <source>
        <dbReference type="SAM" id="SignalP"/>
    </source>
</evidence>